<dbReference type="EMBL" id="JH712178">
    <property type="protein sequence ID" value="EFO24557.1"/>
    <property type="molecule type" value="Genomic_DNA"/>
</dbReference>
<evidence type="ECO:0000313" key="1">
    <source>
        <dbReference type="EMBL" id="EFO24557.1"/>
    </source>
</evidence>
<proteinExistence type="predicted"/>
<sequence length="126" mass="14588">MIATHIYDIRYRVLEIYQIFLDGEQRNLNDHNRIGIVQKHATDLCNISQSEVTLTDNEHCHYLYIKQYVKHWLNFRKLNDIVIKYCEMSGLNINGAIKLGIDGSATRTAPTYGGRKSSVSHHHIAF</sequence>
<dbReference type="InParanoid" id="A0A1S0U3B0"/>
<protein>
    <submittedName>
        <fullName evidence="1">Uncharacterized protein</fullName>
    </submittedName>
</protein>
<organism evidence="1">
    <name type="scientific">Loa loa</name>
    <name type="common">Eye worm</name>
    <name type="synonym">Filaria loa</name>
    <dbReference type="NCBI Taxonomy" id="7209"/>
    <lineage>
        <taxon>Eukaryota</taxon>
        <taxon>Metazoa</taxon>
        <taxon>Ecdysozoa</taxon>
        <taxon>Nematoda</taxon>
        <taxon>Chromadorea</taxon>
        <taxon>Rhabditida</taxon>
        <taxon>Spirurina</taxon>
        <taxon>Spiruromorpha</taxon>
        <taxon>Filarioidea</taxon>
        <taxon>Onchocercidae</taxon>
        <taxon>Loa</taxon>
    </lineage>
</organism>
<dbReference type="AlphaFoldDB" id="A0A1S0U3B0"/>
<dbReference type="CTD" id="9941326"/>
<dbReference type="KEGG" id="loa:LOAG_03924"/>
<name>A0A1S0U3B0_LOALO</name>
<reference evidence="1" key="1">
    <citation type="submission" date="2012-04" db="EMBL/GenBank/DDBJ databases">
        <title>The Genome Sequence of Loa loa.</title>
        <authorList>
            <consortium name="The Broad Institute Genome Sequencing Platform"/>
            <consortium name="Broad Institute Genome Sequencing Center for Infectious Disease"/>
            <person name="Nutman T.B."/>
            <person name="Fink D.L."/>
            <person name="Russ C."/>
            <person name="Young S."/>
            <person name="Zeng Q."/>
            <person name="Gargeya S."/>
            <person name="Alvarado L."/>
            <person name="Berlin A."/>
            <person name="Chapman S.B."/>
            <person name="Chen Z."/>
            <person name="Freedman E."/>
            <person name="Gellesch M."/>
            <person name="Goldberg J."/>
            <person name="Griggs A."/>
            <person name="Gujja S."/>
            <person name="Heilman E.R."/>
            <person name="Heiman D."/>
            <person name="Howarth C."/>
            <person name="Mehta T."/>
            <person name="Neiman D."/>
            <person name="Pearson M."/>
            <person name="Roberts A."/>
            <person name="Saif S."/>
            <person name="Shea T."/>
            <person name="Shenoy N."/>
            <person name="Sisk P."/>
            <person name="Stolte C."/>
            <person name="Sykes S."/>
            <person name="White J."/>
            <person name="Yandava C."/>
            <person name="Haas B."/>
            <person name="Henn M.R."/>
            <person name="Nusbaum C."/>
            <person name="Birren B."/>
        </authorList>
    </citation>
    <scope>NUCLEOTIDE SEQUENCE [LARGE SCALE GENOMIC DNA]</scope>
</reference>
<accession>A0A1S0U3B0</accession>
<dbReference type="RefSeq" id="XP_003139509.1">
    <property type="nucleotide sequence ID" value="XM_003139461.1"/>
</dbReference>
<dbReference type="GeneID" id="9941326"/>
<gene>
    <name evidence="1" type="ORF">LOAG_03924</name>
</gene>